<dbReference type="Proteomes" id="UP000179441">
    <property type="component" value="Unassembled WGS sequence"/>
</dbReference>
<evidence type="ECO:0000313" key="3">
    <source>
        <dbReference type="Proteomes" id="UP000179441"/>
    </source>
</evidence>
<comment type="caution">
    <text evidence="2">The sequence shown here is derived from an EMBL/GenBank/DDBJ whole genome shotgun (WGS) entry which is preliminary data.</text>
</comment>
<proteinExistence type="predicted"/>
<protein>
    <submittedName>
        <fullName evidence="2">Uncharacterized protein</fullName>
    </submittedName>
</protein>
<sequence>MAKIIYNMPAYRRIRHLHAEYVKKKADELAEACGPGYKVTLQNRSNTQRPRAFVEAETPEARADDAKNSTLMKAVNQMRGK</sequence>
<reference evidence="2 3" key="1">
    <citation type="submission" date="2016-10" db="EMBL/GenBank/DDBJ databases">
        <title>Evaluation of Human, Veterinary and Environmental Mycobacterium chelonae Isolates by Core Genome Phylogenomic Analysis, Targeted Gene Comparison, and Anti-microbial Susceptibility Patterns: A Tale of Mistaken Identities.</title>
        <authorList>
            <person name="Fogelson S.B."/>
            <person name="Camus A.C."/>
            <person name="Lorenz W."/>
            <person name="Vasireddy R."/>
            <person name="Vasireddy S."/>
            <person name="Smith T."/>
            <person name="Brown-Elliott B.A."/>
            <person name="Wallace R.J.Jr."/>
            <person name="Hasan N.A."/>
            <person name="Reischl U."/>
            <person name="Sanchez S."/>
        </authorList>
    </citation>
    <scope>NUCLEOTIDE SEQUENCE [LARGE SCALE GENOMIC DNA]</scope>
    <source>
        <strain evidence="2 3">15518</strain>
    </source>
</reference>
<gene>
    <name evidence="2" type="ORF">BKG84_25410</name>
</gene>
<keyword evidence="3" id="KW-1185">Reference proteome</keyword>
<feature type="region of interest" description="Disordered" evidence="1">
    <location>
        <begin position="41"/>
        <end position="63"/>
    </location>
</feature>
<dbReference type="AlphaFoldDB" id="A0A1S1LXP5"/>
<evidence type="ECO:0000313" key="2">
    <source>
        <dbReference type="EMBL" id="OHU75962.1"/>
    </source>
</evidence>
<dbReference type="RefSeq" id="WP_070916950.1">
    <property type="nucleotide sequence ID" value="NZ_MLIR01000012.1"/>
</dbReference>
<dbReference type="EMBL" id="MLIS01000019">
    <property type="protein sequence ID" value="OHU75962.1"/>
    <property type="molecule type" value="Genomic_DNA"/>
</dbReference>
<name>A0A1S1LXP5_MYCCH</name>
<accession>A0A1S1LXP5</accession>
<evidence type="ECO:0000256" key="1">
    <source>
        <dbReference type="SAM" id="MobiDB-lite"/>
    </source>
</evidence>
<organism evidence="2 3">
    <name type="scientific">Mycobacteroides chelonae</name>
    <name type="common">Mycobacterium chelonae</name>
    <dbReference type="NCBI Taxonomy" id="1774"/>
    <lineage>
        <taxon>Bacteria</taxon>
        <taxon>Bacillati</taxon>
        <taxon>Actinomycetota</taxon>
        <taxon>Actinomycetes</taxon>
        <taxon>Mycobacteriales</taxon>
        <taxon>Mycobacteriaceae</taxon>
        <taxon>Mycobacteroides</taxon>
    </lineage>
</organism>